<sequence length="116" mass="12949">MVESTNVLGKARLLGIKSLRPPVISPCRFNGQQYDLIKRLVMRKSTEKGQFVQMDESFDDDDLAEIDRAMDSECPKSAYEEVVTPLVETIEAVVESEYASVGSNGSNFITRPTNIM</sequence>
<dbReference type="AlphaFoldDB" id="A0A914VBU1"/>
<proteinExistence type="predicted"/>
<reference evidence="2" key="1">
    <citation type="submission" date="2022-11" db="UniProtKB">
        <authorList>
            <consortium name="WormBaseParasite"/>
        </authorList>
    </citation>
    <scope>IDENTIFICATION</scope>
</reference>
<keyword evidence="1" id="KW-1185">Reference proteome</keyword>
<accession>A0A914VBU1</accession>
<name>A0A914VBU1_9BILA</name>
<evidence type="ECO:0000313" key="2">
    <source>
        <dbReference type="WBParaSite" id="PSAMB.scaffold17626size1085.g37356.t1"/>
    </source>
</evidence>
<organism evidence="1 2">
    <name type="scientific">Plectus sambesii</name>
    <dbReference type="NCBI Taxonomy" id="2011161"/>
    <lineage>
        <taxon>Eukaryota</taxon>
        <taxon>Metazoa</taxon>
        <taxon>Ecdysozoa</taxon>
        <taxon>Nematoda</taxon>
        <taxon>Chromadorea</taxon>
        <taxon>Plectida</taxon>
        <taxon>Plectina</taxon>
        <taxon>Plectoidea</taxon>
        <taxon>Plectidae</taxon>
        <taxon>Plectus</taxon>
    </lineage>
</organism>
<dbReference type="WBParaSite" id="PSAMB.scaffold17626size1085.g37356.t1">
    <property type="protein sequence ID" value="PSAMB.scaffold17626size1085.g37356.t1"/>
    <property type="gene ID" value="PSAMB.scaffold17626size1085.g37356"/>
</dbReference>
<protein>
    <submittedName>
        <fullName evidence="2">Uncharacterized protein</fullName>
    </submittedName>
</protein>
<evidence type="ECO:0000313" key="1">
    <source>
        <dbReference type="Proteomes" id="UP000887566"/>
    </source>
</evidence>
<dbReference type="Proteomes" id="UP000887566">
    <property type="component" value="Unplaced"/>
</dbReference>